<evidence type="ECO:0008006" key="5">
    <source>
        <dbReference type="Google" id="ProtNLM"/>
    </source>
</evidence>
<reference evidence="4" key="1">
    <citation type="journal article" date="2019" name="Int. J. Syst. Evol. Microbiol.">
        <title>The Global Catalogue of Microorganisms (GCM) 10K type strain sequencing project: providing services to taxonomists for standard genome sequencing and annotation.</title>
        <authorList>
            <consortium name="The Broad Institute Genomics Platform"/>
            <consortium name="The Broad Institute Genome Sequencing Center for Infectious Disease"/>
            <person name="Wu L."/>
            <person name="Ma J."/>
        </authorList>
    </citation>
    <scope>NUCLEOTIDE SEQUENCE [LARGE SCALE GENOMIC DNA]</scope>
    <source>
        <strain evidence="4">CCUG 53903</strain>
    </source>
</reference>
<protein>
    <recommendedName>
        <fullName evidence="5">Protein TolB</fullName>
    </recommendedName>
</protein>
<feature type="region of interest" description="Disordered" evidence="1">
    <location>
        <begin position="180"/>
        <end position="200"/>
    </location>
</feature>
<keyword evidence="4" id="KW-1185">Reference proteome</keyword>
<feature type="compositionally biased region" description="Low complexity" evidence="1">
    <location>
        <begin position="120"/>
        <end position="130"/>
    </location>
</feature>
<dbReference type="Proteomes" id="UP001596058">
    <property type="component" value="Unassembled WGS sequence"/>
</dbReference>
<dbReference type="RefSeq" id="WP_379523074.1">
    <property type="nucleotide sequence ID" value="NZ_JBHSPA010000096.1"/>
</dbReference>
<sequence>MEPLWRTALALTGDPAQARRLTAQALARRRDSREAYFTLYRRFLSPFRRWRRPAVAGRSSRLEWAAAVALRHDGWSAENVSDLLGWRLAKAEQVAADASAAPTLAAPTLAAPTLAATASGATASGASGSTGEEMRQGLEPGRIRELVESYRKRRFAAVCAGVVGAVTALFTAASLSLPEAPRRTEYPPPSQPYVRPTLSKDLPTGPGVAVRYAYRLADRYNETGYQDSWAVVTTSGERRVLADLRGDFLKVSHDGRKIAHHDSEKSELTLMDVTSGWTKRLPLQADRFRGLRLDFSLDGRYVAFQADQDPVAVMDLRHPEKLIKYPDEMIMSWTSRGLMTMDDDRENGWLRRPDGSRKRIDTYLADPRLVSSDGSMYARAYDRQPEVYVGSLDGDGADRTITLKDDNVLGVQRWVGSSAVIVSMHHGGYRLIDVRTGKVRPIEIDEAGYPRVVFGKL</sequence>
<feature type="transmembrane region" description="Helical" evidence="2">
    <location>
        <begin position="155"/>
        <end position="177"/>
    </location>
</feature>
<keyword evidence="2" id="KW-0812">Transmembrane</keyword>
<feature type="region of interest" description="Disordered" evidence="1">
    <location>
        <begin position="120"/>
        <end position="140"/>
    </location>
</feature>
<evidence type="ECO:0000256" key="2">
    <source>
        <dbReference type="SAM" id="Phobius"/>
    </source>
</evidence>
<evidence type="ECO:0000313" key="3">
    <source>
        <dbReference type="EMBL" id="MFC5833651.1"/>
    </source>
</evidence>
<dbReference type="SUPFAM" id="SSF82171">
    <property type="entry name" value="DPP6 N-terminal domain-like"/>
    <property type="match status" value="1"/>
</dbReference>
<proteinExistence type="predicted"/>
<evidence type="ECO:0000313" key="4">
    <source>
        <dbReference type="Proteomes" id="UP001596058"/>
    </source>
</evidence>
<name>A0ABW1DAC1_9ACTN</name>
<dbReference type="EMBL" id="JBHSPA010000096">
    <property type="protein sequence ID" value="MFC5833651.1"/>
    <property type="molecule type" value="Genomic_DNA"/>
</dbReference>
<dbReference type="InterPro" id="IPR011042">
    <property type="entry name" value="6-blade_b-propeller_TolB-like"/>
</dbReference>
<comment type="caution">
    <text evidence="3">The sequence shown here is derived from an EMBL/GenBank/DDBJ whole genome shotgun (WGS) entry which is preliminary data.</text>
</comment>
<keyword evidence="2" id="KW-0472">Membrane</keyword>
<evidence type="ECO:0000256" key="1">
    <source>
        <dbReference type="SAM" id="MobiDB-lite"/>
    </source>
</evidence>
<dbReference type="Gene3D" id="2.120.10.30">
    <property type="entry name" value="TolB, C-terminal domain"/>
    <property type="match status" value="1"/>
</dbReference>
<gene>
    <name evidence="3" type="ORF">ACFPZ3_58250</name>
</gene>
<accession>A0ABW1DAC1</accession>
<keyword evidence="2" id="KW-1133">Transmembrane helix</keyword>
<organism evidence="3 4">
    <name type="scientific">Nonomuraea insulae</name>
    <dbReference type="NCBI Taxonomy" id="1616787"/>
    <lineage>
        <taxon>Bacteria</taxon>
        <taxon>Bacillati</taxon>
        <taxon>Actinomycetota</taxon>
        <taxon>Actinomycetes</taxon>
        <taxon>Streptosporangiales</taxon>
        <taxon>Streptosporangiaceae</taxon>
        <taxon>Nonomuraea</taxon>
    </lineage>
</organism>